<comment type="subcellular location">
    <subcellularLocation>
        <location evidence="1">Endoplasmic reticulum membrane</location>
        <topology evidence="1">Multi-pass membrane protein</topology>
    </subcellularLocation>
</comment>
<feature type="compositionally biased region" description="Acidic residues" evidence="11">
    <location>
        <begin position="98"/>
        <end position="136"/>
    </location>
</feature>
<evidence type="ECO:0000256" key="12">
    <source>
        <dbReference type="SAM" id="Phobius"/>
    </source>
</evidence>
<evidence type="ECO:0000256" key="11">
    <source>
        <dbReference type="SAM" id="MobiDB-lite"/>
    </source>
</evidence>
<keyword evidence="6 12" id="KW-1133">Transmembrane helix</keyword>
<evidence type="ECO:0007829" key="15">
    <source>
        <dbReference type="PeptideAtlas" id="A0A8V1AH98"/>
    </source>
</evidence>
<evidence type="ECO:0000256" key="7">
    <source>
        <dbReference type="ARBA" id="ARBA00023136"/>
    </source>
</evidence>
<dbReference type="GO" id="GO:0006465">
    <property type="term" value="P:signal peptide processing"/>
    <property type="evidence" value="ECO:0007669"/>
    <property type="project" value="InterPro"/>
</dbReference>
<comment type="function">
    <text evidence="9">Component of the signal peptidase complex (SPC) which catalyzes the cleavage of N-terminal signal sequences from nascent proteins as they are translocated into the lumen of the endoplasmic reticulum. Dispensable for SPC enzymatic activity.</text>
</comment>
<dbReference type="Proteomes" id="UP000000539">
    <property type="component" value="Chromosome 12"/>
</dbReference>
<evidence type="ECO:0000256" key="2">
    <source>
        <dbReference type="ARBA" id="ARBA00005245"/>
    </source>
</evidence>
<keyword evidence="7 12" id="KW-0472">Membrane</keyword>
<keyword evidence="15" id="KW-1267">Proteomics identification</keyword>
<feature type="region of interest" description="Disordered" evidence="11">
    <location>
        <begin position="1"/>
        <end position="69"/>
    </location>
</feature>
<protein>
    <recommendedName>
        <fullName evidence="3">Signal peptidase complex subunit 1</fullName>
    </recommendedName>
    <alternativeName>
        <fullName evidence="8">Microsomal signal peptidase 12 kDa subunit</fullName>
    </alternativeName>
</protein>
<organism evidence="13 14">
    <name type="scientific">Gallus gallus</name>
    <name type="common">Chicken</name>
    <dbReference type="NCBI Taxonomy" id="9031"/>
    <lineage>
        <taxon>Eukaryota</taxon>
        <taxon>Metazoa</taxon>
        <taxon>Chordata</taxon>
        <taxon>Craniata</taxon>
        <taxon>Vertebrata</taxon>
        <taxon>Euteleostomi</taxon>
        <taxon>Archelosauria</taxon>
        <taxon>Archosauria</taxon>
        <taxon>Dinosauria</taxon>
        <taxon>Saurischia</taxon>
        <taxon>Theropoda</taxon>
        <taxon>Coelurosauria</taxon>
        <taxon>Aves</taxon>
        <taxon>Neognathae</taxon>
        <taxon>Galloanserae</taxon>
        <taxon>Galliformes</taxon>
        <taxon>Phasianidae</taxon>
        <taxon>Phasianinae</taxon>
        <taxon>Gallus</taxon>
    </lineage>
</organism>
<keyword evidence="4 12" id="KW-0812">Transmembrane</keyword>
<dbReference type="GeneTree" id="ENSGT00390000018321"/>
<dbReference type="GO" id="GO:0005787">
    <property type="term" value="C:signal peptidase complex"/>
    <property type="evidence" value="ECO:0007669"/>
    <property type="project" value="InterPro"/>
</dbReference>
<proteinExistence type="evidence at protein level"/>
<accession>A0A8V1AH98</accession>
<evidence type="ECO:0000256" key="1">
    <source>
        <dbReference type="ARBA" id="ARBA00004477"/>
    </source>
</evidence>
<evidence type="ECO:0000256" key="9">
    <source>
        <dbReference type="ARBA" id="ARBA00045204"/>
    </source>
</evidence>
<evidence type="ECO:0000256" key="3">
    <source>
        <dbReference type="ARBA" id="ARBA00017059"/>
    </source>
</evidence>
<evidence type="ECO:0000256" key="6">
    <source>
        <dbReference type="ARBA" id="ARBA00022989"/>
    </source>
</evidence>
<feature type="region of interest" description="Disordered" evidence="11">
    <location>
        <begin position="86"/>
        <end position="143"/>
    </location>
</feature>
<reference evidence="13" key="3">
    <citation type="submission" date="2025-09" db="UniProtKB">
        <authorList>
            <consortium name="Ensembl"/>
        </authorList>
    </citation>
    <scope>IDENTIFICATION</scope>
    <source>
        <strain evidence="13">broiler</strain>
    </source>
</reference>
<feature type="transmembrane region" description="Helical" evidence="12">
    <location>
        <begin position="183"/>
        <end position="203"/>
    </location>
</feature>
<feature type="region of interest" description="Disordered" evidence="11">
    <location>
        <begin position="217"/>
        <end position="237"/>
    </location>
</feature>
<dbReference type="PANTHER" id="PTHR13202">
    <property type="entry name" value="MICROSOMAL SIGNAL PEPTIDASE 12 KDA SUBUNIT"/>
    <property type="match status" value="1"/>
</dbReference>
<evidence type="ECO:0000256" key="4">
    <source>
        <dbReference type="ARBA" id="ARBA00022692"/>
    </source>
</evidence>
<name>A0A8V1AH98_CHICK</name>
<evidence type="ECO:0000256" key="8">
    <source>
        <dbReference type="ARBA" id="ARBA00032913"/>
    </source>
</evidence>
<dbReference type="AlphaFoldDB" id="A0A8V1AH98"/>
<evidence type="ECO:0000256" key="5">
    <source>
        <dbReference type="ARBA" id="ARBA00022824"/>
    </source>
</evidence>
<dbReference type="PANTHER" id="PTHR13202:SF0">
    <property type="entry name" value="SIGNAL PEPTIDASE COMPLEX SUBUNIT 1"/>
    <property type="match status" value="1"/>
</dbReference>
<sequence length="237" mass="26171">MEEWDGSGEQARADGGDRAEAWEQAADDGGDRAESAETAPEAHGDGCALRQRDRGVGTEAAASGRARRRLPLPLRLRLRVVVTAAHSGEEPGLQPEGYSEEEQESEEEREQEEEEEQAQASEEDEEQEQASEELSEEPSSPAAMLDVFRSIPTQMVGAGRPRGRCPGGVIGFIYGYVTEQFGWTVYIVMAGFAVSCLLTLPPWPMYRRNPLKWLPVQESGTEDKKPADRKPKRHSKS</sequence>
<keyword evidence="14" id="KW-1185">Reference proteome</keyword>
<evidence type="ECO:0000313" key="13">
    <source>
        <dbReference type="Ensembl" id="ENSGALP00010041744.1"/>
    </source>
</evidence>
<dbReference type="Ensembl" id="ENSGALT00010068001.1">
    <property type="protein sequence ID" value="ENSGALP00010041744.1"/>
    <property type="gene ID" value="ENSGALG00010028064.1"/>
</dbReference>
<feature type="compositionally biased region" description="Basic and acidic residues" evidence="11">
    <location>
        <begin position="29"/>
        <end position="56"/>
    </location>
</feature>
<dbReference type="InterPro" id="IPR009542">
    <property type="entry name" value="Spc1/SPCS1"/>
</dbReference>
<comment type="similarity">
    <text evidence="2">Belongs to the SPCS1 family.</text>
</comment>
<keyword evidence="5" id="KW-0256">Endoplasmic reticulum</keyword>
<evidence type="ECO:0000256" key="10">
    <source>
        <dbReference type="ARBA" id="ARBA00046498"/>
    </source>
</evidence>
<dbReference type="Pfam" id="PF06645">
    <property type="entry name" value="SPC12"/>
    <property type="match status" value="1"/>
</dbReference>
<comment type="subunit">
    <text evidence="10">Component of the signal peptidase complex paralog A (SPC-A) composed of a catalytic subunit SEC11A and three accessory subunits SPCS1, SPCS2 and SPCS3. Component of the signal peptidase complex paralog C (SPC-C) composed of a catalytic subunit SEC11C and three accessory subunits SPCS1, SPCS2 and SPCS3. Within the complex, interacts with SPCS2 and SPCS3. The complex induces a local thinning of the ER membrane which is used to measure the length of the signal peptide (SP) h-region of protein substrates. This ensures the selectivity of the complex towards h-regions shorter than 18-20 amino acids.</text>
</comment>
<reference evidence="13" key="2">
    <citation type="submission" date="2025-08" db="UniProtKB">
        <authorList>
            <consortium name="Ensembl"/>
        </authorList>
    </citation>
    <scope>IDENTIFICATION</scope>
    <source>
        <strain evidence="13">broiler</strain>
    </source>
</reference>
<reference evidence="13" key="1">
    <citation type="submission" date="2020-11" db="EMBL/GenBank/DDBJ databases">
        <title>Gallus gallus (Chicken) genome, bGalGal1, GRCg7b, maternal haplotype autosomes + Z &amp; W.</title>
        <authorList>
            <person name="Warren W."/>
            <person name="Formenti G."/>
            <person name="Fedrigo O."/>
            <person name="Haase B."/>
            <person name="Mountcastle J."/>
            <person name="Balacco J."/>
            <person name="Tracey A."/>
            <person name="Schneider V."/>
            <person name="Okimoto R."/>
            <person name="Cheng H."/>
            <person name="Hawken R."/>
            <person name="Howe K."/>
            <person name="Jarvis E.D."/>
        </authorList>
    </citation>
    <scope>NUCLEOTIDE SEQUENCE [LARGE SCALE GENOMIC DNA]</scope>
    <source>
        <strain evidence="13">Broiler</strain>
    </source>
</reference>
<evidence type="ECO:0000313" key="14">
    <source>
        <dbReference type="Proteomes" id="UP000000539"/>
    </source>
</evidence>
<feature type="compositionally biased region" description="Basic and acidic residues" evidence="11">
    <location>
        <begin position="11"/>
        <end position="21"/>
    </location>
</feature>